<dbReference type="AlphaFoldDB" id="A0A2U1JQ60"/>
<dbReference type="GO" id="GO:0003677">
    <property type="term" value="F:DNA binding"/>
    <property type="evidence" value="ECO:0007669"/>
    <property type="project" value="UniProtKB-KW"/>
</dbReference>
<dbReference type="InterPro" id="IPR000055">
    <property type="entry name" value="Restrct_endonuc_typeI_TRD"/>
</dbReference>
<reference evidence="6 7" key="1">
    <citation type="submission" date="2018-04" db="EMBL/GenBank/DDBJ databases">
        <title>Flavobacterium sp. nov., isolated from glacier ice.</title>
        <authorList>
            <person name="Liu Q."/>
            <person name="Xin Y.-H."/>
        </authorList>
    </citation>
    <scope>NUCLEOTIDE SEQUENCE [LARGE SCALE GENOMIC DNA]</scope>
    <source>
        <strain evidence="6 7">RB1R5</strain>
    </source>
</reference>
<proteinExistence type="inferred from homology"/>
<keyword evidence="6" id="KW-0378">Hydrolase</keyword>
<dbReference type="PANTHER" id="PTHR30408">
    <property type="entry name" value="TYPE-1 RESTRICTION ENZYME ECOKI SPECIFICITY PROTEIN"/>
    <property type="match status" value="1"/>
</dbReference>
<evidence type="ECO:0000256" key="4">
    <source>
        <dbReference type="SAM" id="Coils"/>
    </source>
</evidence>
<dbReference type="Pfam" id="PF01420">
    <property type="entry name" value="Methylase_S"/>
    <property type="match status" value="2"/>
</dbReference>
<evidence type="ECO:0000256" key="2">
    <source>
        <dbReference type="ARBA" id="ARBA00022747"/>
    </source>
</evidence>
<feature type="domain" description="Type I restriction modification DNA specificity" evidence="5">
    <location>
        <begin position="3"/>
        <end position="178"/>
    </location>
</feature>
<feature type="coiled-coil region" evidence="4">
    <location>
        <begin position="160"/>
        <end position="187"/>
    </location>
</feature>
<dbReference type="EMBL" id="QCZI01000001">
    <property type="protein sequence ID" value="PWA07272.1"/>
    <property type="molecule type" value="Genomic_DNA"/>
</dbReference>
<keyword evidence="2" id="KW-0680">Restriction system</keyword>
<dbReference type="Gene3D" id="3.90.220.20">
    <property type="entry name" value="DNA methylase specificity domains"/>
    <property type="match status" value="2"/>
</dbReference>
<evidence type="ECO:0000313" key="6">
    <source>
        <dbReference type="EMBL" id="PWA07272.1"/>
    </source>
</evidence>
<sequence>MIWQIKTLDELGFVARGKSKHRPRGDKKLYGGKYPLIQTGDIQKTDFYISEYTNTYNDVGLAQSKLWKKGTLCLSIVGANTAESAILGFDACFPDSVIGFIANPEMSNEIFIKYYFDTMKLQMRKISDGGARENLSMEKLFTFKIPTPPVIIQNKIASILSSYDELIENNKQRIKLLEEMAEEIYKEWFVRLRFPGYVNSKILNGLPYGWEKVRLDDYIKFEKGIEPGSDNYCNEKIDNNYIPFLRVGDLGSRDNCVFVHKDLLKDKILNTDDIAITLDGSVGLVAMNLSGGFSSGVRKIVFKNKNLKRSFIYQTLLSENIQSTIKAHAAGTTILHAGSSINFMKILLPDKIILDKFEEVVNPIIEEILILKGKTQILQETRNLLLPRLISGKLSVNHLVEEELLMVAEPRAEYQNK</sequence>
<keyword evidence="6" id="KW-0255">Endonuclease</keyword>
<dbReference type="RefSeq" id="WP_116723418.1">
    <property type="nucleotide sequence ID" value="NZ_QCZI01000001.1"/>
</dbReference>
<evidence type="ECO:0000259" key="5">
    <source>
        <dbReference type="Pfam" id="PF01420"/>
    </source>
</evidence>
<evidence type="ECO:0000256" key="1">
    <source>
        <dbReference type="ARBA" id="ARBA00010923"/>
    </source>
</evidence>
<dbReference type="InterPro" id="IPR052021">
    <property type="entry name" value="Type-I_RS_S_subunit"/>
</dbReference>
<dbReference type="GO" id="GO:0009307">
    <property type="term" value="P:DNA restriction-modification system"/>
    <property type="evidence" value="ECO:0007669"/>
    <property type="project" value="UniProtKB-KW"/>
</dbReference>
<gene>
    <name evidence="6" type="ORF">DB895_00680</name>
</gene>
<dbReference type="GO" id="GO:0004519">
    <property type="term" value="F:endonuclease activity"/>
    <property type="evidence" value="ECO:0007669"/>
    <property type="project" value="UniProtKB-KW"/>
</dbReference>
<organism evidence="6 7">
    <name type="scientific">Flavobacterium psychrotolerans</name>
    <dbReference type="NCBI Taxonomy" id="2169410"/>
    <lineage>
        <taxon>Bacteria</taxon>
        <taxon>Pseudomonadati</taxon>
        <taxon>Bacteroidota</taxon>
        <taxon>Flavobacteriia</taxon>
        <taxon>Flavobacteriales</taxon>
        <taxon>Flavobacteriaceae</taxon>
        <taxon>Flavobacterium</taxon>
    </lineage>
</organism>
<name>A0A2U1JQ60_9FLAO</name>
<evidence type="ECO:0000256" key="3">
    <source>
        <dbReference type="ARBA" id="ARBA00023125"/>
    </source>
</evidence>
<dbReference type="OrthoDB" id="9816225at2"/>
<dbReference type="Proteomes" id="UP000245449">
    <property type="component" value="Unassembled WGS sequence"/>
</dbReference>
<dbReference type="PANTHER" id="PTHR30408:SF13">
    <property type="entry name" value="TYPE I RESTRICTION ENZYME HINDI SPECIFICITY SUBUNIT"/>
    <property type="match status" value="1"/>
</dbReference>
<keyword evidence="7" id="KW-1185">Reference proteome</keyword>
<comment type="similarity">
    <text evidence="1">Belongs to the type-I restriction system S methylase family.</text>
</comment>
<keyword evidence="6" id="KW-0540">Nuclease</keyword>
<dbReference type="Gene3D" id="1.10.287.1120">
    <property type="entry name" value="Bipartite methylase S protein"/>
    <property type="match status" value="1"/>
</dbReference>
<evidence type="ECO:0000313" key="7">
    <source>
        <dbReference type="Proteomes" id="UP000245449"/>
    </source>
</evidence>
<comment type="caution">
    <text evidence="6">The sequence shown here is derived from an EMBL/GenBank/DDBJ whole genome shotgun (WGS) entry which is preliminary data.</text>
</comment>
<keyword evidence="4" id="KW-0175">Coiled coil</keyword>
<dbReference type="InterPro" id="IPR044946">
    <property type="entry name" value="Restrct_endonuc_typeI_TRD_sf"/>
</dbReference>
<feature type="domain" description="Type I restriction modification DNA specificity" evidence="5">
    <location>
        <begin position="208"/>
        <end position="364"/>
    </location>
</feature>
<protein>
    <submittedName>
        <fullName evidence="6">Restriction endonuclease subunit S</fullName>
    </submittedName>
</protein>
<dbReference type="CDD" id="cd17282">
    <property type="entry name" value="RMtype1_S_Eco16444ORF1681_TRD1-CR1_like"/>
    <property type="match status" value="1"/>
</dbReference>
<accession>A0A2U1JQ60</accession>
<keyword evidence="3" id="KW-0238">DNA-binding</keyword>
<dbReference type="SUPFAM" id="SSF116734">
    <property type="entry name" value="DNA methylase specificity domain"/>
    <property type="match status" value="2"/>
</dbReference>